<organism evidence="1 2">
    <name type="scientific">Metapseudomonas otitidis</name>
    <dbReference type="NCBI Taxonomy" id="319939"/>
    <lineage>
        <taxon>Bacteria</taxon>
        <taxon>Pseudomonadati</taxon>
        <taxon>Pseudomonadota</taxon>
        <taxon>Gammaproteobacteria</taxon>
        <taxon>Pseudomonadales</taxon>
        <taxon>Pseudomonadaceae</taxon>
        <taxon>Metapseudomonas</taxon>
    </lineage>
</organism>
<dbReference type="EMBL" id="WTFN01000018">
    <property type="protein sequence ID" value="MWK56235.1"/>
    <property type="molecule type" value="Genomic_DNA"/>
</dbReference>
<dbReference type="Proteomes" id="UP000461288">
    <property type="component" value="Unassembled WGS sequence"/>
</dbReference>
<reference evidence="1 2" key="1">
    <citation type="submission" date="2019-12" db="EMBL/GenBank/DDBJ databases">
        <title>Draft genome sequence of Pseudomonas otitidis recovered from a chicken carcass.</title>
        <authorList>
            <person name="Vieira T.R."/>
            <person name="Oliviera E.F.C."/>
            <person name="Silva N.M.V."/>
            <person name="Sambrano G.E."/>
            <person name="Cibulski S.P."/>
            <person name="Cardoso M.R.I."/>
        </authorList>
    </citation>
    <scope>NUCLEOTIDE SEQUENCE [LARGE SCALE GENOMIC DNA]</scope>
    <source>
        <strain evidence="1 2">25_K</strain>
    </source>
</reference>
<gene>
    <name evidence="1" type="ORF">GO594_09640</name>
</gene>
<protein>
    <submittedName>
        <fullName evidence="1">Uncharacterized protein</fullName>
    </submittedName>
</protein>
<evidence type="ECO:0000313" key="2">
    <source>
        <dbReference type="Proteomes" id="UP000461288"/>
    </source>
</evidence>
<name>A0A7X3H712_9GAMM</name>
<evidence type="ECO:0000313" key="1">
    <source>
        <dbReference type="EMBL" id="MWK56235.1"/>
    </source>
</evidence>
<proteinExistence type="predicted"/>
<sequence>MISPDFPPFRSLMALTSFALLLTGCSINGTYPDATQPDAAKLRFVSGMENATLGVFDEAHCDGLTTGILNNLLTGNTHRRAGMAIAPAKESDAYLEIRLKPGKEVFLWNSSTGSSYACSTGFNFTPEAGAEYELTFSSNGRQCISSMARLSQDGGRVMRHPLVLLRKGLPGCTGSNAIFPEAPAALPATPERTAMIDQIIADSLTPEMQRSVQPLSKADQLKVTEGMVAERKTLMGLTLPDEYWVQYQAALMSFLQDTLAMGETVLKKYKDDYSARLSSLDTDELRTYVPDGPELDRSKAAALNTLMLTRYYDLRTVARKEGLAAHLSRMAELDRRFGVCERYAGCWRN</sequence>
<accession>A0A7X3H712</accession>
<dbReference type="RefSeq" id="WP_160480616.1">
    <property type="nucleotide sequence ID" value="NZ_WTFN01000018.1"/>
</dbReference>
<comment type="caution">
    <text evidence="1">The sequence shown here is derived from an EMBL/GenBank/DDBJ whole genome shotgun (WGS) entry which is preliminary data.</text>
</comment>
<dbReference type="AlphaFoldDB" id="A0A7X3H712"/>